<proteinExistence type="inferred from homology"/>
<dbReference type="GO" id="GO:0016020">
    <property type="term" value="C:membrane"/>
    <property type="evidence" value="ECO:0007669"/>
    <property type="project" value="UniProtKB-SubCell"/>
</dbReference>
<feature type="transmembrane region" description="Helical" evidence="6">
    <location>
        <begin position="232"/>
        <end position="251"/>
    </location>
</feature>
<evidence type="ECO:0000256" key="5">
    <source>
        <dbReference type="ARBA" id="ARBA00023136"/>
    </source>
</evidence>
<comment type="similarity">
    <text evidence="2">Belongs to the TerC family.</text>
</comment>
<comment type="subcellular location">
    <subcellularLocation>
        <location evidence="1">Membrane</location>
        <topology evidence="1">Multi-pass membrane protein</topology>
    </subcellularLocation>
</comment>
<gene>
    <name evidence="7" type="ORF">GKZ27_00730</name>
</gene>
<feature type="transmembrane region" description="Helical" evidence="6">
    <location>
        <begin position="12"/>
        <end position="32"/>
    </location>
</feature>
<dbReference type="AlphaFoldDB" id="A0A6N8JK35"/>
<dbReference type="OrthoDB" id="9805314at2"/>
<feature type="transmembrane region" description="Helical" evidence="6">
    <location>
        <begin position="53"/>
        <end position="73"/>
    </location>
</feature>
<evidence type="ECO:0000256" key="4">
    <source>
        <dbReference type="ARBA" id="ARBA00022989"/>
    </source>
</evidence>
<dbReference type="Pfam" id="PF03741">
    <property type="entry name" value="TerC"/>
    <property type="match status" value="1"/>
</dbReference>
<keyword evidence="8" id="KW-1185">Reference proteome</keyword>
<keyword evidence="5 6" id="KW-0472">Membrane</keyword>
<dbReference type="PANTHER" id="PTHR30238:SF4">
    <property type="entry name" value="SLL1022 PROTEIN"/>
    <property type="match status" value="1"/>
</dbReference>
<dbReference type="EMBL" id="WSRR01000001">
    <property type="protein sequence ID" value="MVX60002.1"/>
    <property type="molecule type" value="Genomic_DNA"/>
</dbReference>
<evidence type="ECO:0000256" key="3">
    <source>
        <dbReference type="ARBA" id="ARBA00022692"/>
    </source>
</evidence>
<keyword evidence="3 6" id="KW-0812">Transmembrane</keyword>
<reference evidence="7 8" key="1">
    <citation type="submission" date="2019-12" db="EMBL/GenBank/DDBJ databases">
        <title>Microbes associate with the intestines of laboratory mice.</title>
        <authorList>
            <person name="Navarre W."/>
            <person name="Wong E."/>
        </authorList>
    </citation>
    <scope>NUCLEOTIDE SEQUENCE [LARGE SCALE GENOMIC DNA]</scope>
    <source>
        <strain evidence="7 8">NM66_B29</strain>
    </source>
</reference>
<evidence type="ECO:0000256" key="2">
    <source>
        <dbReference type="ARBA" id="ARBA00007511"/>
    </source>
</evidence>
<comment type="caution">
    <text evidence="7">The sequence shown here is derived from an EMBL/GenBank/DDBJ whole genome shotgun (WGS) entry which is preliminary data.</text>
</comment>
<organism evidence="7 8">
    <name type="scientific">Adlercreutzia mucosicola</name>
    <dbReference type="NCBI Taxonomy" id="580026"/>
    <lineage>
        <taxon>Bacteria</taxon>
        <taxon>Bacillati</taxon>
        <taxon>Actinomycetota</taxon>
        <taxon>Coriobacteriia</taxon>
        <taxon>Eggerthellales</taxon>
        <taxon>Eggerthellaceae</taxon>
        <taxon>Adlercreutzia</taxon>
    </lineage>
</organism>
<feature type="transmembrane region" description="Helical" evidence="6">
    <location>
        <begin position="198"/>
        <end position="220"/>
    </location>
</feature>
<dbReference type="Proteomes" id="UP000463388">
    <property type="component" value="Unassembled WGS sequence"/>
</dbReference>
<sequence length="314" mass="34098">MDLSIFATPEAWISLLTLIFLEIVLGVDNLVFISITTNRLPADKQHIGRKLGLGGALVMRVLFLCFASFLVHMTTPLFTVALGDFSHGFSVRDIVMLAGGGYLIYKGIRELVDVLALTEIKAETSEAHKALHLIGLPQAVGTIMVMDLVFSIDSVITAVGLAEHLIIMILAVMIAVFVMMIFIDPISNFINSHPEMKILALVFIVAIGVLLVLDSAGITTGIEVLDMHLEKIMVYFAMIFAVVLELVQMRFNSNLNRWKKELADAAIDTAVAQAEAGLAPSQVGERAKRCVDAAIENGERVAEEPAAPSEPGER</sequence>
<evidence type="ECO:0000313" key="8">
    <source>
        <dbReference type="Proteomes" id="UP000463388"/>
    </source>
</evidence>
<evidence type="ECO:0000256" key="1">
    <source>
        <dbReference type="ARBA" id="ARBA00004141"/>
    </source>
</evidence>
<protein>
    <submittedName>
        <fullName evidence="7">TerC family protein</fullName>
    </submittedName>
</protein>
<dbReference type="RefSeq" id="WP_160344283.1">
    <property type="nucleotide sequence ID" value="NZ_JAOAKZ010000027.1"/>
</dbReference>
<evidence type="ECO:0000313" key="7">
    <source>
        <dbReference type="EMBL" id="MVX60002.1"/>
    </source>
</evidence>
<accession>A0A6N8JK35</accession>
<dbReference type="InterPro" id="IPR005496">
    <property type="entry name" value="Integral_membrane_TerC"/>
</dbReference>
<feature type="transmembrane region" description="Helical" evidence="6">
    <location>
        <begin position="164"/>
        <end position="186"/>
    </location>
</feature>
<feature type="transmembrane region" description="Helical" evidence="6">
    <location>
        <begin position="130"/>
        <end position="152"/>
    </location>
</feature>
<dbReference type="PANTHER" id="PTHR30238">
    <property type="entry name" value="MEMBRANE BOUND PREDICTED REDOX MODULATOR"/>
    <property type="match status" value="1"/>
</dbReference>
<name>A0A6N8JK35_9ACTN</name>
<evidence type="ECO:0000256" key="6">
    <source>
        <dbReference type="SAM" id="Phobius"/>
    </source>
</evidence>
<keyword evidence="4 6" id="KW-1133">Transmembrane helix</keyword>